<keyword evidence="4" id="KW-1185">Reference proteome</keyword>
<feature type="transmembrane region" description="Helical" evidence="2">
    <location>
        <begin position="162"/>
        <end position="182"/>
    </location>
</feature>
<gene>
    <name evidence="3" type="primary">RvY_09467-1</name>
    <name evidence="3" type="synonym">RvY_09467.1</name>
    <name evidence="3" type="ORF">RvY_09467</name>
</gene>
<keyword evidence="2" id="KW-1133">Transmembrane helix</keyword>
<evidence type="ECO:0000256" key="1">
    <source>
        <dbReference type="SAM" id="MobiDB-lite"/>
    </source>
</evidence>
<organism evidence="3 4">
    <name type="scientific">Ramazzottius varieornatus</name>
    <name type="common">Water bear</name>
    <name type="synonym">Tardigrade</name>
    <dbReference type="NCBI Taxonomy" id="947166"/>
    <lineage>
        <taxon>Eukaryota</taxon>
        <taxon>Metazoa</taxon>
        <taxon>Ecdysozoa</taxon>
        <taxon>Tardigrada</taxon>
        <taxon>Eutardigrada</taxon>
        <taxon>Parachela</taxon>
        <taxon>Hypsibioidea</taxon>
        <taxon>Ramazzottiidae</taxon>
        <taxon>Ramazzottius</taxon>
    </lineage>
</organism>
<evidence type="ECO:0000313" key="3">
    <source>
        <dbReference type="EMBL" id="GAU98303.1"/>
    </source>
</evidence>
<protein>
    <submittedName>
        <fullName evidence="3">Uncharacterized protein</fullName>
    </submittedName>
</protein>
<reference evidence="3 4" key="1">
    <citation type="journal article" date="2016" name="Nat. Commun.">
        <title>Extremotolerant tardigrade genome and improved radiotolerance of human cultured cells by tardigrade-unique protein.</title>
        <authorList>
            <person name="Hashimoto T."/>
            <person name="Horikawa D.D."/>
            <person name="Saito Y."/>
            <person name="Kuwahara H."/>
            <person name="Kozuka-Hata H."/>
            <person name="Shin-I T."/>
            <person name="Minakuchi Y."/>
            <person name="Ohishi K."/>
            <person name="Motoyama A."/>
            <person name="Aizu T."/>
            <person name="Enomoto A."/>
            <person name="Kondo K."/>
            <person name="Tanaka S."/>
            <person name="Hara Y."/>
            <person name="Koshikawa S."/>
            <person name="Sagara H."/>
            <person name="Miura T."/>
            <person name="Yokobori S."/>
            <person name="Miyagawa K."/>
            <person name="Suzuki Y."/>
            <person name="Kubo T."/>
            <person name="Oyama M."/>
            <person name="Kohara Y."/>
            <person name="Fujiyama A."/>
            <person name="Arakawa K."/>
            <person name="Katayama T."/>
            <person name="Toyoda A."/>
            <person name="Kunieda T."/>
        </authorList>
    </citation>
    <scope>NUCLEOTIDE SEQUENCE [LARGE SCALE GENOMIC DNA]</scope>
    <source>
        <strain evidence="3 4">YOKOZUNA-1</strain>
    </source>
</reference>
<evidence type="ECO:0000313" key="4">
    <source>
        <dbReference type="Proteomes" id="UP000186922"/>
    </source>
</evidence>
<sequence length="216" mass="24395">MELKETSRLAAKTLDTPAPVSTPSVPVTTNQEVPWKVGQKVSAFSGGFYFRPAVITRLPSADQGEYQVRTLHDSKVATVEPQNILSPQEYLRRGRNVHVFRGRRNGTTYSEEVVLEDVTEEDPTMYRCRQEDRCQAEVSEAEIGISKVEVRLIKQKQQLLRVLWAIFIVLVTCFCLLPITFALGRQLLSIRNTVATMIVIACLTFVVFSFLFATKP</sequence>
<dbReference type="EMBL" id="BDGG01000004">
    <property type="protein sequence ID" value="GAU98303.1"/>
    <property type="molecule type" value="Genomic_DNA"/>
</dbReference>
<dbReference type="Proteomes" id="UP000186922">
    <property type="component" value="Unassembled WGS sequence"/>
</dbReference>
<feature type="compositionally biased region" description="Low complexity" evidence="1">
    <location>
        <begin position="16"/>
        <end position="28"/>
    </location>
</feature>
<evidence type="ECO:0000256" key="2">
    <source>
        <dbReference type="SAM" id="Phobius"/>
    </source>
</evidence>
<feature type="region of interest" description="Disordered" evidence="1">
    <location>
        <begin position="1"/>
        <end position="28"/>
    </location>
</feature>
<feature type="transmembrane region" description="Helical" evidence="2">
    <location>
        <begin position="194"/>
        <end position="213"/>
    </location>
</feature>
<keyword evidence="2" id="KW-0472">Membrane</keyword>
<dbReference type="AlphaFoldDB" id="A0A1D1VHC7"/>
<name>A0A1D1VHC7_RAMVA</name>
<proteinExistence type="predicted"/>
<keyword evidence="2" id="KW-0812">Transmembrane</keyword>
<comment type="caution">
    <text evidence="3">The sequence shown here is derived from an EMBL/GenBank/DDBJ whole genome shotgun (WGS) entry which is preliminary data.</text>
</comment>
<accession>A0A1D1VHC7</accession>